<comment type="caution">
    <text evidence="1">The sequence shown here is derived from an EMBL/GenBank/DDBJ whole genome shotgun (WGS) entry which is preliminary data.</text>
</comment>
<proteinExistence type="predicted"/>
<dbReference type="AlphaFoldDB" id="A0A233RWX7"/>
<dbReference type="Proteomes" id="UP000215483">
    <property type="component" value="Unassembled WGS sequence"/>
</dbReference>
<organism evidence="1 2">
    <name type="scientific">Streptomyces diastatochromogenes</name>
    <dbReference type="NCBI Taxonomy" id="42236"/>
    <lineage>
        <taxon>Bacteria</taxon>
        <taxon>Bacillati</taxon>
        <taxon>Actinomycetota</taxon>
        <taxon>Actinomycetes</taxon>
        <taxon>Kitasatosporales</taxon>
        <taxon>Streptomycetaceae</taxon>
        <taxon>Streptomyces</taxon>
    </lineage>
</organism>
<evidence type="ECO:0000313" key="1">
    <source>
        <dbReference type="EMBL" id="OXY87890.1"/>
    </source>
</evidence>
<keyword evidence="2" id="KW-1185">Reference proteome</keyword>
<sequence>MPRATVDASFSVWLLGCAFGLDLAPARRSDVLALCRLPSYPRTRGDDKELDRLLLEQRELPSARGDDA</sequence>
<dbReference type="EMBL" id="MCGQ01000060">
    <property type="protein sequence ID" value="OXY87890.1"/>
    <property type="molecule type" value="Genomic_DNA"/>
</dbReference>
<accession>A0A233RWX7</accession>
<gene>
    <name evidence="1" type="ORF">BEK98_43095</name>
</gene>
<name>A0A233RWX7_STRDA</name>
<protein>
    <submittedName>
        <fullName evidence="1">Uncharacterized protein</fullName>
    </submittedName>
</protein>
<evidence type="ECO:0000313" key="2">
    <source>
        <dbReference type="Proteomes" id="UP000215483"/>
    </source>
</evidence>
<reference evidence="1 2" key="1">
    <citation type="submission" date="2016-07" db="EMBL/GenBank/DDBJ databases">
        <title>Draft genome of Streptomyces diastatochromogenes.</title>
        <authorList>
            <person name="Podduturi R."/>
            <person name="Lukassen M.B."/>
            <person name="Clausen N."/>
            <person name="Nielsen J.L."/>
            <person name="Jorgensen N.O."/>
        </authorList>
    </citation>
    <scope>NUCLEOTIDE SEQUENCE [LARGE SCALE GENOMIC DNA]</scope>
    <source>
        <strain evidence="1 2">DSM 40608</strain>
    </source>
</reference>